<dbReference type="InterPro" id="IPR050639">
    <property type="entry name" value="SSR_resolvase"/>
</dbReference>
<dbReference type="SMART" id="SM00857">
    <property type="entry name" value="Resolvase"/>
    <property type="match status" value="1"/>
</dbReference>
<dbReference type="InterPro" id="IPR006119">
    <property type="entry name" value="Resolv_N"/>
</dbReference>
<evidence type="ECO:0000256" key="1">
    <source>
        <dbReference type="ARBA" id="ARBA00023125"/>
    </source>
</evidence>
<keyword evidence="1" id="KW-0238">DNA-binding</keyword>
<proteinExistence type="predicted"/>
<dbReference type="PROSITE" id="PS51736">
    <property type="entry name" value="RECOMBINASES_3"/>
    <property type="match status" value="1"/>
</dbReference>
<name>A0ABZ1JHZ4_9ACTN</name>
<accession>A0ABZ1JHZ4</accession>
<dbReference type="RefSeq" id="WP_328937695.1">
    <property type="nucleotide sequence ID" value="NZ_CP108133.1"/>
</dbReference>
<dbReference type="Proteomes" id="UP001432166">
    <property type="component" value="Chromosome"/>
</dbReference>
<dbReference type="Pfam" id="PF07508">
    <property type="entry name" value="Recombinase"/>
    <property type="match status" value="1"/>
</dbReference>
<dbReference type="PANTHER" id="PTHR30461">
    <property type="entry name" value="DNA-INVERTASE FROM LAMBDOID PROPHAGE"/>
    <property type="match status" value="1"/>
</dbReference>
<evidence type="ECO:0000313" key="5">
    <source>
        <dbReference type="EMBL" id="WTP49659.1"/>
    </source>
</evidence>
<protein>
    <submittedName>
        <fullName evidence="5">Recombinase family protein</fullName>
    </submittedName>
</protein>
<feature type="domain" description="Recombinase" evidence="4">
    <location>
        <begin position="165"/>
        <end position="308"/>
    </location>
</feature>
<gene>
    <name evidence="5" type="ORF">OG288_15920</name>
</gene>
<evidence type="ECO:0000256" key="2">
    <source>
        <dbReference type="ARBA" id="ARBA00023172"/>
    </source>
</evidence>
<dbReference type="Pfam" id="PF00239">
    <property type="entry name" value="Resolvase"/>
    <property type="match status" value="1"/>
</dbReference>
<dbReference type="PANTHER" id="PTHR30461:SF2">
    <property type="entry name" value="SERINE RECOMBINASE PINE-RELATED"/>
    <property type="match status" value="1"/>
</dbReference>
<keyword evidence="2" id="KW-0233">DNA recombination</keyword>
<feature type="domain" description="Resolvase/invertase-type recombinase catalytic" evidence="3">
    <location>
        <begin position="10"/>
        <end position="157"/>
    </location>
</feature>
<dbReference type="SUPFAM" id="SSF53041">
    <property type="entry name" value="Resolvase-like"/>
    <property type="match status" value="1"/>
</dbReference>
<organism evidence="5 6">
    <name type="scientific">Streptomyces tauricus</name>
    <dbReference type="NCBI Taxonomy" id="68274"/>
    <lineage>
        <taxon>Bacteria</taxon>
        <taxon>Bacillati</taxon>
        <taxon>Actinomycetota</taxon>
        <taxon>Actinomycetes</taxon>
        <taxon>Kitasatosporales</taxon>
        <taxon>Streptomycetaceae</taxon>
        <taxon>Streptomyces</taxon>
        <taxon>Streptomyces aurantiacus group</taxon>
    </lineage>
</organism>
<evidence type="ECO:0000259" key="4">
    <source>
        <dbReference type="PROSITE" id="PS51737"/>
    </source>
</evidence>
<evidence type="ECO:0000313" key="6">
    <source>
        <dbReference type="Proteomes" id="UP001432166"/>
    </source>
</evidence>
<dbReference type="Gene3D" id="3.40.50.1390">
    <property type="entry name" value="Resolvase, N-terminal catalytic domain"/>
    <property type="match status" value="1"/>
</dbReference>
<dbReference type="InterPro" id="IPR011109">
    <property type="entry name" value="DNA_bind_recombinase_dom"/>
</dbReference>
<dbReference type="PROSITE" id="PS51737">
    <property type="entry name" value="RECOMBINASE_DNA_BIND"/>
    <property type="match status" value="1"/>
</dbReference>
<dbReference type="CDD" id="cd00338">
    <property type="entry name" value="Ser_Recombinase"/>
    <property type="match status" value="1"/>
</dbReference>
<dbReference type="Gene3D" id="3.90.1750.20">
    <property type="entry name" value="Putative Large Serine Recombinase, Chain B, Domain 2"/>
    <property type="match status" value="1"/>
</dbReference>
<reference evidence="5" key="1">
    <citation type="submission" date="2022-10" db="EMBL/GenBank/DDBJ databases">
        <title>The complete genomes of actinobacterial strains from the NBC collection.</title>
        <authorList>
            <person name="Joergensen T.S."/>
            <person name="Alvarez Arevalo M."/>
            <person name="Sterndorff E.B."/>
            <person name="Faurdal D."/>
            <person name="Vuksanovic O."/>
            <person name="Mourched A.-S."/>
            <person name="Charusanti P."/>
            <person name="Shaw S."/>
            <person name="Blin K."/>
            <person name="Weber T."/>
        </authorList>
    </citation>
    <scope>NUCLEOTIDE SEQUENCE</scope>
    <source>
        <strain evidence="5">NBC_00189</strain>
    </source>
</reference>
<sequence length="516" mass="57539">MSATATATRRALGVIRLSVGGLNQTGEGTQRKRITNRCIADEVDLLEEWAVDVDVSASLSPWNRPELGKFLNDRIHEFDVLYVYKLDRIVRSVRDLSNLLDWCEKHGKSLVSVEEGFDLGTSWGRTIAKILAVLAEAELEVIKERSLVNRGELRAQGRWPGGLVPFGRISVPAENGKGYTLKLCPTYGPWLLRMIDKFLELKNFAAVARWLNENKVPTVQDIARMRAAKASSTNTRLSGKKAKPRGSKWAATSVQNILTSRNLLGEYVRADGTVERNADGSPVIRSVSVLSPEKFEELQAVIRTVKYTKGPQRTSPLLGVLYCICGKPLYYTQEKGNKVARFKCVGNNSQNIPACPGQSYPADQIIREIRSVFLSSLRSLPVLEKRVTADDTALVQMAVLESQLDQYMNELKAGRLSATEFAEHTAKTAADREKLAQGPKGEIRVEWKPVGHTYGQWWEKSEDGERREKLVTWGVKATRTPDGLTMDFGESLYEAHQDNGQAKLRRSFVPAHKLAA</sequence>
<dbReference type="InterPro" id="IPR038109">
    <property type="entry name" value="DNA_bind_recomb_sf"/>
</dbReference>
<keyword evidence="6" id="KW-1185">Reference proteome</keyword>
<dbReference type="EMBL" id="CP108133">
    <property type="protein sequence ID" value="WTP49659.1"/>
    <property type="molecule type" value="Genomic_DNA"/>
</dbReference>
<dbReference type="InterPro" id="IPR036162">
    <property type="entry name" value="Resolvase-like_N_sf"/>
</dbReference>
<evidence type="ECO:0000259" key="3">
    <source>
        <dbReference type="PROSITE" id="PS51736"/>
    </source>
</evidence>